<dbReference type="InterPro" id="IPR029787">
    <property type="entry name" value="Nucleotide_cyclase"/>
</dbReference>
<name>A0ABP9HWB8_9ACTN</name>
<dbReference type="PROSITE" id="PS50887">
    <property type="entry name" value="GGDEF"/>
    <property type="match status" value="1"/>
</dbReference>
<dbReference type="RefSeq" id="WP_345712343.1">
    <property type="nucleotide sequence ID" value="NZ_BAABIL010000282.1"/>
</dbReference>
<accession>A0ABP9HWB8</accession>
<feature type="transmembrane region" description="Helical" evidence="1">
    <location>
        <begin position="81"/>
        <end position="106"/>
    </location>
</feature>
<feature type="transmembrane region" description="Helical" evidence="1">
    <location>
        <begin position="141"/>
        <end position="160"/>
    </location>
</feature>
<evidence type="ECO:0000259" key="2">
    <source>
        <dbReference type="PROSITE" id="PS50887"/>
    </source>
</evidence>
<feature type="transmembrane region" description="Helical" evidence="1">
    <location>
        <begin position="15"/>
        <end position="34"/>
    </location>
</feature>
<protein>
    <recommendedName>
        <fullName evidence="2">GGDEF domain-containing protein</fullName>
    </recommendedName>
</protein>
<dbReference type="PANTHER" id="PTHR45138:SF9">
    <property type="entry name" value="DIGUANYLATE CYCLASE DGCM-RELATED"/>
    <property type="match status" value="1"/>
</dbReference>
<dbReference type="NCBIfam" id="TIGR00254">
    <property type="entry name" value="GGDEF"/>
    <property type="match status" value="1"/>
</dbReference>
<dbReference type="SUPFAM" id="SSF55073">
    <property type="entry name" value="Nucleotide cyclase"/>
    <property type="match status" value="1"/>
</dbReference>
<keyword evidence="4" id="KW-1185">Reference proteome</keyword>
<feature type="domain" description="GGDEF" evidence="2">
    <location>
        <begin position="201"/>
        <end position="335"/>
    </location>
</feature>
<proteinExistence type="predicted"/>
<dbReference type="InterPro" id="IPR043128">
    <property type="entry name" value="Rev_trsase/Diguanyl_cyclase"/>
</dbReference>
<dbReference type="Pfam" id="PF00990">
    <property type="entry name" value="GGDEF"/>
    <property type="match status" value="1"/>
</dbReference>
<dbReference type="InterPro" id="IPR050469">
    <property type="entry name" value="Diguanylate_Cyclase"/>
</dbReference>
<reference evidence="4" key="1">
    <citation type="journal article" date="2019" name="Int. J. Syst. Evol. Microbiol.">
        <title>The Global Catalogue of Microorganisms (GCM) 10K type strain sequencing project: providing services to taxonomists for standard genome sequencing and annotation.</title>
        <authorList>
            <consortium name="The Broad Institute Genomics Platform"/>
            <consortium name="The Broad Institute Genome Sequencing Center for Infectious Disease"/>
            <person name="Wu L."/>
            <person name="Ma J."/>
        </authorList>
    </citation>
    <scope>NUCLEOTIDE SEQUENCE [LARGE SCALE GENOMIC DNA]</scope>
    <source>
        <strain evidence="4">JCM 18126</strain>
    </source>
</reference>
<dbReference type="PANTHER" id="PTHR45138">
    <property type="entry name" value="REGULATORY COMPONENTS OF SENSORY TRANSDUCTION SYSTEM"/>
    <property type="match status" value="1"/>
</dbReference>
<evidence type="ECO:0000256" key="1">
    <source>
        <dbReference type="SAM" id="Phobius"/>
    </source>
</evidence>
<dbReference type="InterPro" id="IPR000160">
    <property type="entry name" value="GGDEF_dom"/>
</dbReference>
<evidence type="ECO:0000313" key="4">
    <source>
        <dbReference type="Proteomes" id="UP001501195"/>
    </source>
</evidence>
<dbReference type="CDD" id="cd01949">
    <property type="entry name" value="GGDEF"/>
    <property type="match status" value="1"/>
</dbReference>
<organism evidence="3 4">
    <name type="scientific">Kineococcus glutinatus</name>
    <dbReference type="NCBI Taxonomy" id="1070872"/>
    <lineage>
        <taxon>Bacteria</taxon>
        <taxon>Bacillati</taxon>
        <taxon>Actinomycetota</taxon>
        <taxon>Actinomycetes</taxon>
        <taxon>Kineosporiales</taxon>
        <taxon>Kineosporiaceae</taxon>
        <taxon>Kineococcus</taxon>
    </lineage>
</organism>
<dbReference type="SMART" id="SM00267">
    <property type="entry name" value="GGDEF"/>
    <property type="match status" value="1"/>
</dbReference>
<gene>
    <name evidence="3" type="ORF">GCM10023225_19790</name>
</gene>
<dbReference type="Gene3D" id="3.30.70.270">
    <property type="match status" value="1"/>
</dbReference>
<feature type="transmembrane region" description="Helical" evidence="1">
    <location>
        <begin position="41"/>
        <end position="61"/>
    </location>
</feature>
<comment type="caution">
    <text evidence="3">The sequence shown here is derived from an EMBL/GenBank/DDBJ whole genome shotgun (WGS) entry which is preliminary data.</text>
</comment>
<feature type="transmembrane region" description="Helical" evidence="1">
    <location>
        <begin position="113"/>
        <end position="135"/>
    </location>
</feature>
<evidence type="ECO:0000313" key="3">
    <source>
        <dbReference type="EMBL" id="GAA4979464.1"/>
    </source>
</evidence>
<keyword evidence="1" id="KW-0812">Transmembrane</keyword>
<sequence length="338" mass="34824">MPAALGPRHARSARLWAAVVLSVTTWTSLLFAILHGGPHPVDVLTTVVLGSFALLCVVLPVRRTAPLSVAAPLLGASAAAWLDLATADAGVTGQVFFCLPVLWAAVQLRAAGAALVTAWTVACEALVVLTLLPLQQALTELTYMTAVLVLTAVLLVRAVGAHDRIVARLRRQAGVDPLTGLGTRRVLDDATRHALDRAGALGTALVVVDIDRFKAVNDTHGHLAGDAALAHVAGVLEARCREQDVVARMGGDELAVLMPGCPVEAAARRAEQFVAAVRAAPLLLPGGTAVPLSISAGVGHAPDGSGGTRDLYADADAALYAAKRGGRDRVGRVPTRSG</sequence>
<dbReference type="EMBL" id="BAABIL010000282">
    <property type="protein sequence ID" value="GAA4979464.1"/>
    <property type="molecule type" value="Genomic_DNA"/>
</dbReference>
<keyword evidence="1" id="KW-0472">Membrane</keyword>
<keyword evidence="1" id="KW-1133">Transmembrane helix</keyword>
<dbReference type="Proteomes" id="UP001501195">
    <property type="component" value="Unassembled WGS sequence"/>
</dbReference>